<dbReference type="PROSITE" id="PS51257">
    <property type="entry name" value="PROKAR_LIPOPROTEIN"/>
    <property type="match status" value="1"/>
</dbReference>
<organism evidence="1 2">
    <name type="scientific">Syntrophotalea acetylenica</name>
    <name type="common">Pelobacter acetylenicus</name>
    <dbReference type="NCBI Taxonomy" id="29542"/>
    <lineage>
        <taxon>Bacteria</taxon>
        <taxon>Pseudomonadati</taxon>
        <taxon>Thermodesulfobacteriota</taxon>
        <taxon>Desulfuromonadia</taxon>
        <taxon>Desulfuromonadales</taxon>
        <taxon>Syntrophotaleaceae</taxon>
        <taxon>Syntrophotalea</taxon>
    </lineage>
</organism>
<dbReference type="KEGG" id="pace:A6070_13260"/>
<dbReference type="RefSeq" id="WP_072286236.1">
    <property type="nucleotide sequence ID" value="NZ_CP015455.1"/>
</dbReference>
<accession>A0A1L3GEQ1</accession>
<keyword evidence="2" id="KW-1185">Reference proteome</keyword>
<sequence>MGRTGWMMILFLLTTMVSVGCSSGVYNVPKDQYRSLVKTLGVLPLIVDDGSSIRHPEAAQVIEALRRANAGKEVALVELLREKKAYFDVRAVPGQPDELLRSIAVSRKAMADKDGGYVYRFRPDAVAELARSAAVDALLVVVFNGAPRQERRWDRTRINYLDAVYDSILVSAAVVLPTGEIVWESRSPVGEPFLNLQYPDFDEAYYNQTDQVAKKYITVPGLERALTTPDKSWLGKSQLPVPYHALFKNLASGLKPGLLNPFGKPADE</sequence>
<dbReference type="AlphaFoldDB" id="A0A1L3GEQ1"/>
<evidence type="ECO:0008006" key="3">
    <source>
        <dbReference type="Google" id="ProtNLM"/>
    </source>
</evidence>
<dbReference type="Proteomes" id="UP000182264">
    <property type="component" value="Chromosome"/>
</dbReference>
<evidence type="ECO:0000313" key="1">
    <source>
        <dbReference type="EMBL" id="APG24397.1"/>
    </source>
</evidence>
<name>A0A1L3GEQ1_SYNAC</name>
<reference evidence="1 2" key="1">
    <citation type="journal article" date="2017" name="Genome Announc.">
        <title>Complete Genome Sequences of Two Acetylene-Fermenting Pelobacter acetylenicus Strains.</title>
        <authorList>
            <person name="Sutton J.M."/>
            <person name="Baesman S.M."/>
            <person name="Fierst J.L."/>
            <person name="Poret-Peterson A.T."/>
            <person name="Oremland R.S."/>
            <person name="Dunlap D.S."/>
            <person name="Akob D.M."/>
        </authorList>
    </citation>
    <scope>NUCLEOTIDE SEQUENCE [LARGE SCALE GENOMIC DNA]</scope>
    <source>
        <strain evidence="1 2">DSM 3247</strain>
    </source>
</reference>
<dbReference type="OrthoDB" id="5387044at2"/>
<proteinExistence type="predicted"/>
<protein>
    <recommendedName>
        <fullName evidence="3">Lipoprotein</fullName>
    </recommendedName>
</protein>
<dbReference type="STRING" id="29542.A6070_13260"/>
<evidence type="ECO:0000313" key="2">
    <source>
        <dbReference type="Proteomes" id="UP000182264"/>
    </source>
</evidence>
<dbReference type="EMBL" id="CP015518">
    <property type="protein sequence ID" value="APG24397.1"/>
    <property type="molecule type" value="Genomic_DNA"/>
</dbReference>
<gene>
    <name evidence="1" type="ORF">A7E75_04615</name>
</gene>